<protein>
    <submittedName>
        <fullName evidence="6">IclR family transcriptional regulator</fullName>
    </submittedName>
</protein>
<dbReference type="PROSITE" id="PS51078">
    <property type="entry name" value="ICLR_ED"/>
    <property type="match status" value="1"/>
</dbReference>
<dbReference type="InterPro" id="IPR050707">
    <property type="entry name" value="HTH_MetabolicPath_Reg"/>
</dbReference>
<dbReference type="Proteomes" id="UP001501495">
    <property type="component" value="Unassembled WGS sequence"/>
</dbReference>
<dbReference type="PANTHER" id="PTHR30136:SF24">
    <property type="entry name" value="HTH-TYPE TRANSCRIPTIONAL REPRESSOR ALLR"/>
    <property type="match status" value="1"/>
</dbReference>
<dbReference type="Gene3D" id="3.30.450.40">
    <property type="match status" value="1"/>
</dbReference>
<evidence type="ECO:0000256" key="1">
    <source>
        <dbReference type="ARBA" id="ARBA00023015"/>
    </source>
</evidence>
<comment type="caution">
    <text evidence="6">The sequence shown here is derived from an EMBL/GenBank/DDBJ whole genome shotgun (WGS) entry which is preliminary data.</text>
</comment>
<accession>A0ABP7XV09</accession>
<dbReference type="SUPFAM" id="SSF55781">
    <property type="entry name" value="GAF domain-like"/>
    <property type="match status" value="1"/>
</dbReference>
<evidence type="ECO:0000256" key="3">
    <source>
        <dbReference type="ARBA" id="ARBA00023163"/>
    </source>
</evidence>
<dbReference type="InterPro" id="IPR036390">
    <property type="entry name" value="WH_DNA-bd_sf"/>
</dbReference>
<feature type="domain" description="IclR-ED" evidence="5">
    <location>
        <begin position="67"/>
        <end position="249"/>
    </location>
</feature>
<dbReference type="RefSeq" id="WP_344734878.1">
    <property type="nucleotide sequence ID" value="NZ_BAAAZH010000028.1"/>
</dbReference>
<dbReference type="InterPro" id="IPR036388">
    <property type="entry name" value="WH-like_DNA-bd_sf"/>
</dbReference>
<keyword evidence="3" id="KW-0804">Transcription</keyword>
<dbReference type="SUPFAM" id="SSF46785">
    <property type="entry name" value="Winged helix' DNA-binding domain"/>
    <property type="match status" value="1"/>
</dbReference>
<keyword evidence="2" id="KW-0238">DNA-binding</keyword>
<evidence type="ECO:0000313" key="7">
    <source>
        <dbReference type="Proteomes" id="UP001501495"/>
    </source>
</evidence>
<evidence type="ECO:0000256" key="2">
    <source>
        <dbReference type="ARBA" id="ARBA00023125"/>
    </source>
</evidence>
<proteinExistence type="predicted"/>
<dbReference type="SMART" id="SM00346">
    <property type="entry name" value="HTH_ICLR"/>
    <property type="match status" value="1"/>
</dbReference>
<dbReference type="PROSITE" id="PS51077">
    <property type="entry name" value="HTH_ICLR"/>
    <property type="match status" value="1"/>
</dbReference>
<evidence type="ECO:0000259" key="4">
    <source>
        <dbReference type="PROSITE" id="PS51077"/>
    </source>
</evidence>
<dbReference type="Pfam" id="PF01614">
    <property type="entry name" value="IclR_C"/>
    <property type="match status" value="1"/>
</dbReference>
<dbReference type="EMBL" id="BAAAZH010000028">
    <property type="protein sequence ID" value="GAA4126483.1"/>
    <property type="molecule type" value="Genomic_DNA"/>
</dbReference>
<sequence>MPGRIQSLERGAALLSLLGAADELSLAELADSLDLPRPTVHGLLATLVHVGFVHQDAATRRYSLGSAVTTLGAAALDPHDLRSHATSWCDSLAARTRAEVLVGMSDGDAVAVVHHVFRPDGSPQRLRVGERLPLHATGLGKALLAAVPGAHRAGLGLDRFTSRTISSATALAAVLDDVRRRGWATGVGEHRAEVGDVAAPIRGAGGLVVGSVACTGPVDRLFAADGRPRVDVAAAVSATALAIGRAVVAPR</sequence>
<keyword evidence="1" id="KW-0805">Transcription regulation</keyword>
<name>A0ABP7XV09_9ACTN</name>
<dbReference type="Gene3D" id="1.10.10.10">
    <property type="entry name" value="Winged helix-like DNA-binding domain superfamily/Winged helix DNA-binding domain"/>
    <property type="match status" value="1"/>
</dbReference>
<dbReference type="InterPro" id="IPR029016">
    <property type="entry name" value="GAF-like_dom_sf"/>
</dbReference>
<dbReference type="PANTHER" id="PTHR30136">
    <property type="entry name" value="HELIX-TURN-HELIX TRANSCRIPTIONAL REGULATOR, ICLR FAMILY"/>
    <property type="match status" value="1"/>
</dbReference>
<evidence type="ECO:0000259" key="5">
    <source>
        <dbReference type="PROSITE" id="PS51078"/>
    </source>
</evidence>
<dbReference type="InterPro" id="IPR005471">
    <property type="entry name" value="Tscrpt_reg_IclR_N"/>
</dbReference>
<dbReference type="Pfam" id="PF09339">
    <property type="entry name" value="HTH_IclR"/>
    <property type="match status" value="1"/>
</dbReference>
<organism evidence="6 7">
    <name type="scientific">Nocardioides fonticola</name>
    <dbReference type="NCBI Taxonomy" id="450363"/>
    <lineage>
        <taxon>Bacteria</taxon>
        <taxon>Bacillati</taxon>
        <taxon>Actinomycetota</taxon>
        <taxon>Actinomycetes</taxon>
        <taxon>Propionibacteriales</taxon>
        <taxon>Nocardioidaceae</taxon>
        <taxon>Nocardioides</taxon>
    </lineage>
</organism>
<reference evidence="7" key="1">
    <citation type="journal article" date="2019" name="Int. J. Syst. Evol. Microbiol.">
        <title>The Global Catalogue of Microorganisms (GCM) 10K type strain sequencing project: providing services to taxonomists for standard genome sequencing and annotation.</title>
        <authorList>
            <consortium name="The Broad Institute Genomics Platform"/>
            <consortium name="The Broad Institute Genome Sequencing Center for Infectious Disease"/>
            <person name="Wu L."/>
            <person name="Ma J."/>
        </authorList>
    </citation>
    <scope>NUCLEOTIDE SEQUENCE [LARGE SCALE GENOMIC DNA]</scope>
    <source>
        <strain evidence="7">JCM 16703</strain>
    </source>
</reference>
<evidence type="ECO:0000313" key="6">
    <source>
        <dbReference type="EMBL" id="GAA4126483.1"/>
    </source>
</evidence>
<gene>
    <name evidence="6" type="ORF">GCM10022215_36160</name>
</gene>
<feature type="domain" description="HTH iclR-type" evidence="4">
    <location>
        <begin position="5"/>
        <end position="66"/>
    </location>
</feature>
<keyword evidence="7" id="KW-1185">Reference proteome</keyword>
<dbReference type="InterPro" id="IPR014757">
    <property type="entry name" value="Tscrpt_reg_IclR_C"/>
</dbReference>